<evidence type="ECO:0000313" key="3">
    <source>
        <dbReference type="Proteomes" id="UP000646484"/>
    </source>
</evidence>
<dbReference type="PANTHER" id="PTHR13246">
    <property type="entry name" value="ENDO BETA N-ACETYLGLUCOSAMINIDASE"/>
    <property type="match status" value="1"/>
</dbReference>
<dbReference type="Pfam" id="PF03644">
    <property type="entry name" value="Glyco_hydro_85"/>
    <property type="match status" value="1"/>
</dbReference>
<evidence type="ECO:0000313" key="2">
    <source>
        <dbReference type="EMBL" id="MBC5622809.1"/>
    </source>
</evidence>
<evidence type="ECO:0000259" key="1">
    <source>
        <dbReference type="Pfam" id="PF03644"/>
    </source>
</evidence>
<proteinExistence type="predicted"/>
<accession>A0ABR7D4F5</accession>
<comment type="caution">
    <text evidence="2">The sequence shown here is derived from an EMBL/GenBank/DDBJ whole genome shotgun (WGS) entry which is preliminary data.</text>
</comment>
<dbReference type="EMBL" id="JACOOH010000008">
    <property type="protein sequence ID" value="MBC5622809.1"/>
    <property type="molecule type" value="Genomic_DNA"/>
</dbReference>
<gene>
    <name evidence="2" type="ORF">H8S64_17095</name>
</gene>
<dbReference type="RefSeq" id="WP_186977639.1">
    <property type="nucleotide sequence ID" value="NZ_JACOOH010000008.1"/>
</dbReference>
<feature type="domain" description="Cytosolic endo-beta-N-acetylglucosaminidase TIM barrel" evidence="1">
    <location>
        <begin position="99"/>
        <end position="430"/>
    </location>
</feature>
<protein>
    <recommendedName>
        <fullName evidence="1">Cytosolic endo-beta-N-acetylglucosaminidase TIM barrel domain-containing protein</fullName>
    </recommendedName>
</protein>
<dbReference type="PANTHER" id="PTHR13246:SF1">
    <property type="entry name" value="CYTOSOLIC ENDO-BETA-N-ACETYLGLUCOSAMINIDASE"/>
    <property type="match status" value="1"/>
</dbReference>
<name>A0ABR7D4F5_9BACT</name>
<keyword evidence="3" id="KW-1185">Reference proteome</keyword>
<organism evidence="2 3">
    <name type="scientific">Butyricimonas hominis</name>
    <dbReference type="NCBI Taxonomy" id="2763032"/>
    <lineage>
        <taxon>Bacteria</taxon>
        <taxon>Pseudomonadati</taxon>
        <taxon>Bacteroidota</taxon>
        <taxon>Bacteroidia</taxon>
        <taxon>Bacteroidales</taxon>
        <taxon>Odoribacteraceae</taxon>
        <taxon>Butyricimonas</taxon>
    </lineage>
</organism>
<dbReference type="Gene3D" id="2.60.120.260">
    <property type="entry name" value="Galactose-binding domain-like"/>
    <property type="match status" value="1"/>
</dbReference>
<dbReference type="Proteomes" id="UP000646484">
    <property type="component" value="Unassembled WGS sequence"/>
</dbReference>
<reference evidence="2 3" key="1">
    <citation type="submission" date="2020-08" db="EMBL/GenBank/DDBJ databases">
        <title>Genome public.</title>
        <authorList>
            <person name="Liu C."/>
            <person name="Sun Q."/>
        </authorList>
    </citation>
    <scope>NUCLEOTIDE SEQUENCE [LARGE SCALE GENOMIC DNA]</scope>
    <source>
        <strain evidence="2 3">NSJ-56</strain>
    </source>
</reference>
<dbReference type="InterPro" id="IPR032979">
    <property type="entry name" value="ENGase"/>
</dbReference>
<sequence length="713" mass="82127">MRKVVCSILFIWLFVSTNGQCPEDIRWNPSNGMNFVEFLEVWKPGMPVSEDDNFFISRVKLKERFENVKTQVHPELSMERQLCWWTPMGDGKKQWKSFPRNQFEADNFSMWQYVDIHGNWGDGWFRVPGVFNDAAHKNGVRTGCVLFINWGESVRKPGDRVYDLFAKLTEKDEYGRFRYAERLILFLKYYGIDGIGINPEGVWSADIASEVQDFFAELHVQAKVQGLKGFHIDWYDSNDNNGRLSFGQNALQNRNRDWFQKGNRVVSNMFMLNYNIDNWGGNKDPMGESARNAVAYGRSSYDVYAGFYLRGRGLSSYDFEPREGKGWEVLKDKPVSVCLWGEHERNNIHNASREYGEDSLTVQETYLRKLEYFFTGGTRNPVNAPAVTNTITTVNEKDMQRFHGISTFFPARSAIRELPFVTRFNLGNGFFFNKEGKTVNTLAWYNIGMQDWMPSWRWWVTGRDECVSEDAVRCDFVFEDAWFGGSCLKLHGATGYSKVRLFKTDIPVDGHVELAFTCKVERSDDSHLKVILSRVGTEAEFIEIPVRQEVKPGQWQTIRCKLGDYGIQAGERIACIGLVVENTPEDYEAFIGELSLIDPRVKYNPVRPDILATKVIREYNDSLDFKLVWDVIPLVNREKDMPVMNEAVDTWYYEVYVRESPRGKARLVATTTSWAAYVCGVPVLPGGKGLWLGVRAVAPDGKRTSKITWERVK</sequence>
<dbReference type="Gene3D" id="3.20.20.80">
    <property type="entry name" value="Glycosidases"/>
    <property type="match status" value="1"/>
</dbReference>
<dbReference type="InterPro" id="IPR005201">
    <property type="entry name" value="TIM_ENGase"/>
</dbReference>